<protein>
    <submittedName>
        <fullName evidence="1">Uncharacterized protein</fullName>
    </submittedName>
</protein>
<accession>A0A401RQA6</accession>
<name>A0A401RQA6_CHIPU</name>
<gene>
    <name evidence="1" type="ORF">chiPu_0018960</name>
</gene>
<organism evidence="1 2">
    <name type="scientific">Chiloscyllium punctatum</name>
    <name type="common">Brownbanded bambooshark</name>
    <name type="synonym">Hemiscyllium punctatum</name>
    <dbReference type="NCBI Taxonomy" id="137246"/>
    <lineage>
        <taxon>Eukaryota</taxon>
        <taxon>Metazoa</taxon>
        <taxon>Chordata</taxon>
        <taxon>Craniata</taxon>
        <taxon>Vertebrata</taxon>
        <taxon>Chondrichthyes</taxon>
        <taxon>Elasmobranchii</taxon>
        <taxon>Galeomorphii</taxon>
        <taxon>Galeoidea</taxon>
        <taxon>Orectolobiformes</taxon>
        <taxon>Hemiscylliidae</taxon>
        <taxon>Chiloscyllium</taxon>
    </lineage>
</organism>
<sequence length="96" mass="10193">MSLNRASDPLSPSGMANFPEVKDTFVADHMRGGHVTQIPKIIQTLEDLSLAPGCVFGCLEEMGTKLDSRGQLLPETPILLLLGCCLTGCAFPAPHA</sequence>
<dbReference type="EMBL" id="BEZZ01001757">
    <property type="protein sequence ID" value="GCC20401.1"/>
    <property type="molecule type" value="Genomic_DNA"/>
</dbReference>
<evidence type="ECO:0000313" key="1">
    <source>
        <dbReference type="EMBL" id="GCC20401.1"/>
    </source>
</evidence>
<evidence type="ECO:0000313" key="2">
    <source>
        <dbReference type="Proteomes" id="UP000287033"/>
    </source>
</evidence>
<dbReference type="AlphaFoldDB" id="A0A401RQA6"/>
<comment type="caution">
    <text evidence="1">The sequence shown here is derived from an EMBL/GenBank/DDBJ whole genome shotgun (WGS) entry which is preliminary data.</text>
</comment>
<proteinExistence type="predicted"/>
<dbReference type="Proteomes" id="UP000287033">
    <property type="component" value="Unassembled WGS sequence"/>
</dbReference>
<keyword evidence="2" id="KW-1185">Reference proteome</keyword>
<reference evidence="1 2" key="1">
    <citation type="journal article" date="2018" name="Nat. Ecol. Evol.">
        <title>Shark genomes provide insights into elasmobranch evolution and the origin of vertebrates.</title>
        <authorList>
            <person name="Hara Y"/>
            <person name="Yamaguchi K"/>
            <person name="Onimaru K"/>
            <person name="Kadota M"/>
            <person name="Koyanagi M"/>
            <person name="Keeley SD"/>
            <person name="Tatsumi K"/>
            <person name="Tanaka K"/>
            <person name="Motone F"/>
            <person name="Kageyama Y"/>
            <person name="Nozu R"/>
            <person name="Adachi N"/>
            <person name="Nishimura O"/>
            <person name="Nakagawa R"/>
            <person name="Tanegashima C"/>
            <person name="Kiyatake I"/>
            <person name="Matsumoto R"/>
            <person name="Murakumo K"/>
            <person name="Nishida K"/>
            <person name="Terakita A"/>
            <person name="Kuratani S"/>
            <person name="Sato K"/>
            <person name="Hyodo S Kuraku.S."/>
        </authorList>
    </citation>
    <scope>NUCLEOTIDE SEQUENCE [LARGE SCALE GENOMIC DNA]</scope>
</reference>